<name>E1ZH76_CHLVA</name>
<proteinExistence type="predicted"/>
<feature type="region of interest" description="Disordered" evidence="1">
    <location>
        <begin position="60"/>
        <end position="107"/>
    </location>
</feature>
<evidence type="ECO:0000256" key="1">
    <source>
        <dbReference type="SAM" id="MobiDB-lite"/>
    </source>
</evidence>
<gene>
    <name evidence="2" type="ORF">CHLNCDRAFT_52848</name>
</gene>
<dbReference type="InParanoid" id="E1ZH76"/>
<dbReference type="RefSeq" id="XP_005846973.1">
    <property type="nucleotide sequence ID" value="XM_005846911.1"/>
</dbReference>
<protein>
    <submittedName>
        <fullName evidence="2">Uncharacterized protein</fullName>
    </submittedName>
</protein>
<dbReference type="GeneID" id="17354260"/>
<evidence type="ECO:0000313" key="3">
    <source>
        <dbReference type="Proteomes" id="UP000008141"/>
    </source>
</evidence>
<accession>E1ZH76</accession>
<feature type="region of interest" description="Disordered" evidence="1">
    <location>
        <begin position="1"/>
        <end position="24"/>
    </location>
</feature>
<evidence type="ECO:0000313" key="2">
    <source>
        <dbReference type="EMBL" id="EFN54871.1"/>
    </source>
</evidence>
<dbReference type="EMBL" id="GL433846">
    <property type="protein sequence ID" value="EFN54871.1"/>
    <property type="molecule type" value="Genomic_DNA"/>
</dbReference>
<dbReference type="KEGG" id="cvr:CHLNCDRAFT_52848"/>
<organism evidence="3">
    <name type="scientific">Chlorella variabilis</name>
    <name type="common">Green alga</name>
    <dbReference type="NCBI Taxonomy" id="554065"/>
    <lineage>
        <taxon>Eukaryota</taxon>
        <taxon>Viridiplantae</taxon>
        <taxon>Chlorophyta</taxon>
        <taxon>core chlorophytes</taxon>
        <taxon>Trebouxiophyceae</taxon>
        <taxon>Chlorellales</taxon>
        <taxon>Chlorellaceae</taxon>
        <taxon>Chlorella clade</taxon>
        <taxon>Chlorella</taxon>
    </lineage>
</organism>
<keyword evidence="3" id="KW-1185">Reference proteome</keyword>
<dbReference type="Proteomes" id="UP000008141">
    <property type="component" value="Unassembled WGS sequence"/>
</dbReference>
<reference evidence="2 3" key="1">
    <citation type="journal article" date="2010" name="Plant Cell">
        <title>The Chlorella variabilis NC64A genome reveals adaptation to photosymbiosis, coevolution with viruses, and cryptic sex.</title>
        <authorList>
            <person name="Blanc G."/>
            <person name="Duncan G."/>
            <person name="Agarkova I."/>
            <person name="Borodovsky M."/>
            <person name="Gurnon J."/>
            <person name="Kuo A."/>
            <person name="Lindquist E."/>
            <person name="Lucas S."/>
            <person name="Pangilinan J."/>
            <person name="Polle J."/>
            <person name="Salamov A."/>
            <person name="Terry A."/>
            <person name="Yamada T."/>
            <person name="Dunigan D.D."/>
            <person name="Grigoriev I.V."/>
            <person name="Claverie J.M."/>
            <person name="Van Etten J.L."/>
        </authorList>
    </citation>
    <scope>NUCLEOTIDE SEQUENCE [LARGE SCALE GENOMIC DNA]</scope>
    <source>
        <strain evidence="2 3">NC64A</strain>
    </source>
</reference>
<dbReference type="AlphaFoldDB" id="E1ZH76"/>
<sequence>MDELDSLDPCRRHNGRERAGGKVADFRVESHPSAKLLVLFSLLSSHHSSMADVPSAGAFVPASGAPPVAGLEHPPSRPPGTGASSALGLERTSGGPEASRDSSKVSKLVHAVKEITPGTKVLAEHREHYGTNVALGGYRSQN</sequence>
<feature type="compositionally biased region" description="Basic and acidic residues" evidence="1">
    <location>
        <begin position="8"/>
        <end position="24"/>
    </location>
</feature>
<dbReference type="OrthoDB" id="10586216at2759"/>